<dbReference type="InterPro" id="IPR013324">
    <property type="entry name" value="RNA_pol_sigma_r3/r4-like"/>
</dbReference>
<reference evidence="3 4" key="1">
    <citation type="journal article" date="2020" name="Nature">
        <title>Isolation of an archaeon at the prokaryote-eukaryote interface.</title>
        <authorList>
            <person name="Imachi H."/>
            <person name="Nobu M.K."/>
            <person name="Nakahara N."/>
            <person name="Morono Y."/>
            <person name="Ogawara M."/>
            <person name="Takaki Y."/>
            <person name="Takano Y."/>
            <person name="Uematsu K."/>
            <person name="Ikuta T."/>
            <person name="Ito M."/>
            <person name="Matsui Y."/>
            <person name="Miyazaki M."/>
            <person name="Murata K."/>
            <person name="Saito Y."/>
            <person name="Sakai S."/>
            <person name="Song C."/>
            <person name="Tasumi E."/>
            <person name="Yamanaka Y."/>
            <person name="Yamaguchi T."/>
            <person name="Kamagata Y."/>
            <person name="Tamaki H."/>
            <person name="Takai K."/>
        </authorList>
    </citation>
    <scope>NUCLEOTIDE SEQUENCE [LARGE SCALE GENOMIC DNA]</scope>
    <source>
        <strain evidence="3 4">MK-D1</strain>
    </source>
</reference>
<dbReference type="InterPro" id="IPR002852">
    <property type="entry name" value="UPF0251"/>
</dbReference>
<gene>
    <name evidence="3" type="ORF">DSAG12_00195</name>
</gene>
<dbReference type="HAMAP" id="MF_00674">
    <property type="entry name" value="UPF0251"/>
    <property type="match status" value="1"/>
</dbReference>
<dbReference type="PANTHER" id="PTHR37478">
    <property type="match status" value="1"/>
</dbReference>
<comment type="similarity">
    <text evidence="1 2">Belongs to the UPF0251 family.</text>
</comment>
<dbReference type="SUPFAM" id="SSF88659">
    <property type="entry name" value="Sigma3 and sigma4 domains of RNA polymerase sigma factors"/>
    <property type="match status" value="1"/>
</dbReference>
<evidence type="ECO:0000256" key="1">
    <source>
        <dbReference type="ARBA" id="ARBA00009350"/>
    </source>
</evidence>
<organism evidence="3 4">
    <name type="scientific">Promethearchaeum syntrophicum</name>
    <dbReference type="NCBI Taxonomy" id="2594042"/>
    <lineage>
        <taxon>Archaea</taxon>
        <taxon>Promethearchaeati</taxon>
        <taxon>Promethearchaeota</taxon>
        <taxon>Promethearchaeia</taxon>
        <taxon>Promethearchaeales</taxon>
        <taxon>Promethearchaeaceae</taxon>
        <taxon>Promethearchaeum</taxon>
    </lineage>
</organism>
<dbReference type="Proteomes" id="UP000321408">
    <property type="component" value="Chromosome"/>
</dbReference>
<name>A0A5B9D5P2_9ARCH</name>
<dbReference type="OrthoDB" id="74471at2157"/>
<reference evidence="3 4" key="2">
    <citation type="journal article" date="2024" name="Int. J. Syst. Evol. Microbiol.">
        <title>Promethearchaeum syntrophicum gen. nov., sp. nov., an anaerobic, obligately syntrophic archaeon, the first isolate of the lineage 'Asgard' archaea, and proposal of the new archaeal phylum Promethearchaeota phyl. nov. and kingdom Promethearchaeati regn. nov.</title>
        <authorList>
            <person name="Imachi H."/>
            <person name="Nobu M.K."/>
            <person name="Kato S."/>
            <person name="Takaki Y."/>
            <person name="Miyazaki M."/>
            <person name="Miyata M."/>
            <person name="Ogawara M."/>
            <person name="Saito Y."/>
            <person name="Sakai S."/>
            <person name="Tahara Y.O."/>
            <person name="Takano Y."/>
            <person name="Tasumi E."/>
            <person name="Uematsu K."/>
            <person name="Yoshimura T."/>
            <person name="Itoh T."/>
            <person name="Ohkuma M."/>
            <person name="Takai K."/>
        </authorList>
    </citation>
    <scope>NUCLEOTIDE SEQUENCE [LARGE SCALE GENOMIC DNA]</scope>
    <source>
        <strain evidence="3 4">MK-D1</strain>
    </source>
</reference>
<sequence length="167" mass="19482">MRPHKYRKISHFRPRFNYFRPKGMKQENFEKIYLTAEEFEALRLKHYENLRQNNAAEEMCISQTTFSRILVKAHQKMTKALVEGLGITIQSHSTSNPCPAIDNTQNETLNQSNNLLKTSFYGHSCLNCGFEWATPEYEEKNSSLTEKPNCPQCASNETYKLIKKMHV</sequence>
<keyword evidence="4" id="KW-1185">Reference proteome</keyword>
<evidence type="ECO:0000313" key="4">
    <source>
        <dbReference type="Proteomes" id="UP000321408"/>
    </source>
</evidence>
<evidence type="ECO:0000256" key="2">
    <source>
        <dbReference type="HAMAP-Rule" id="MF_00674"/>
    </source>
</evidence>
<dbReference type="PANTHER" id="PTHR37478:SF2">
    <property type="entry name" value="UPF0251 PROTEIN TK0562"/>
    <property type="match status" value="1"/>
</dbReference>
<dbReference type="RefSeq" id="WP_147661337.1">
    <property type="nucleotide sequence ID" value="NZ_CP042905.2"/>
</dbReference>
<dbReference type="AlphaFoldDB" id="A0A5B9D5P2"/>
<accession>A0A5B9D5P2</accession>
<protein>
    <recommendedName>
        <fullName evidence="2">UPF0251 protein DSAG12_00195</fullName>
    </recommendedName>
</protein>
<dbReference type="Pfam" id="PF02001">
    <property type="entry name" value="DUF134"/>
    <property type="match status" value="1"/>
</dbReference>
<proteinExistence type="inferred from homology"/>
<dbReference type="EMBL" id="CP042905">
    <property type="protein sequence ID" value="QEE14382.1"/>
    <property type="molecule type" value="Genomic_DNA"/>
</dbReference>
<evidence type="ECO:0000313" key="3">
    <source>
        <dbReference type="EMBL" id="QEE14382.1"/>
    </source>
</evidence>
<dbReference type="GeneID" id="41328198"/>
<dbReference type="KEGG" id="psyt:DSAG12_00195"/>